<dbReference type="Pfam" id="PF00444">
    <property type="entry name" value="Ribosomal_L36"/>
    <property type="match status" value="1"/>
</dbReference>
<dbReference type="InterPro" id="IPR000473">
    <property type="entry name" value="Ribosomal_bL36"/>
</dbReference>
<reference evidence="8" key="1">
    <citation type="journal article" date="2016" name="Sci. Rep.">
        <title>Molecular characterization of firefly nuptial gifts: a multi-omics approach sheds light on postcopulatory sexual selection.</title>
        <authorList>
            <person name="Al-Wathiqui N."/>
            <person name="Fallon T.R."/>
            <person name="South A."/>
            <person name="Weng J.K."/>
            <person name="Lewis S.M."/>
        </authorList>
    </citation>
    <scope>NUCLEOTIDE SEQUENCE</scope>
</reference>
<evidence type="ECO:0000256" key="6">
    <source>
        <dbReference type="ARBA" id="ARBA00023274"/>
    </source>
</evidence>
<dbReference type="GO" id="GO:0006412">
    <property type="term" value="P:translation"/>
    <property type="evidence" value="ECO:0007669"/>
    <property type="project" value="InterPro"/>
</dbReference>
<dbReference type="EMBL" id="GEZM01028969">
    <property type="protein sequence ID" value="JAV86186.1"/>
    <property type="molecule type" value="Transcribed_RNA"/>
</dbReference>
<dbReference type="InterPro" id="IPR052143">
    <property type="entry name" value="Mitoribosomal_bL36m"/>
</dbReference>
<reference evidence="9" key="3">
    <citation type="submission" date="2019-08" db="EMBL/GenBank/DDBJ databases">
        <authorList>
            <consortium name="Photinus pyralis genome working group"/>
            <person name="Fallon T.R."/>
            <person name="Sander Lower S.E."/>
            <person name="Weng J.-K."/>
        </authorList>
    </citation>
    <scope>NUCLEOTIDE SEQUENCE</scope>
    <source>
        <strain evidence="9">1611_PpyrPB1</strain>
        <tissue evidence="9">Whole body</tissue>
    </source>
</reference>
<evidence type="ECO:0000256" key="5">
    <source>
        <dbReference type="ARBA" id="ARBA00023128"/>
    </source>
</evidence>
<proteinExistence type="inferred from homology"/>
<dbReference type="SUPFAM" id="SSF57840">
    <property type="entry name" value="Ribosomal protein L36"/>
    <property type="match status" value="1"/>
</dbReference>
<dbReference type="NCBIfam" id="TIGR01022">
    <property type="entry name" value="rpmJ_bact"/>
    <property type="match status" value="1"/>
</dbReference>
<dbReference type="PROSITE" id="PS00828">
    <property type="entry name" value="RIBOSOMAL_L36"/>
    <property type="match status" value="1"/>
</dbReference>
<dbReference type="EMBL" id="GEZM01028968">
    <property type="protein sequence ID" value="JAV86187.1"/>
    <property type="molecule type" value="Transcribed_RNA"/>
</dbReference>
<sequence length="106" mass="12375">MNSLLQSLVKAVIRPSFLVPTSNFHLLSKPPASVFPTVSPLVTQTCSFKTKGILKRRCKACYFIMRFNRLFVLCDKHPRHKQMQMVKKERNTWMLSHATQSKVRPW</sequence>
<evidence type="ECO:0000313" key="8">
    <source>
        <dbReference type="EMBL" id="JAV86186.1"/>
    </source>
</evidence>
<dbReference type="GO" id="GO:0005762">
    <property type="term" value="C:mitochondrial large ribosomal subunit"/>
    <property type="evidence" value="ECO:0007669"/>
    <property type="project" value="TreeGrafter"/>
</dbReference>
<keyword evidence="10" id="KW-1185">Reference proteome</keyword>
<evidence type="ECO:0000313" key="9">
    <source>
        <dbReference type="EMBL" id="KAB0790951.1"/>
    </source>
</evidence>
<evidence type="ECO:0000313" key="10">
    <source>
        <dbReference type="Proteomes" id="UP000327044"/>
    </source>
</evidence>
<accession>A0A1Y1MQE1</accession>
<dbReference type="FunCoup" id="A0A1Y1MQE1">
    <property type="interactions" value="183"/>
</dbReference>
<dbReference type="GO" id="GO:0003735">
    <property type="term" value="F:structural constituent of ribosome"/>
    <property type="evidence" value="ECO:0007669"/>
    <property type="project" value="InterPro"/>
</dbReference>
<evidence type="ECO:0000256" key="1">
    <source>
        <dbReference type="ARBA" id="ARBA00004173"/>
    </source>
</evidence>
<protein>
    <recommendedName>
        <fullName evidence="7">Ribosomal protein</fullName>
    </recommendedName>
</protein>
<evidence type="ECO:0000256" key="3">
    <source>
        <dbReference type="ARBA" id="ARBA00022946"/>
    </source>
</evidence>
<dbReference type="Proteomes" id="UP000327044">
    <property type="component" value="Unassembled WGS sequence"/>
</dbReference>
<dbReference type="AlphaFoldDB" id="A0A1Y1MQE1"/>
<comment type="subcellular location">
    <subcellularLocation>
        <location evidence="1">Mitochondrion</location>
    </subcellularLocation>
</comment>
<keyword evidence="3" id="KW-0809">Transit peptide</keyword>
<organism evidence="8">
    <name type="scientific">Photinus pyralis</name>
    <name type="common">Common eastern firefly</name>
    <name type="synonym">Lampyris pyralis</name>
    <dbReference type="NCBI Taxonomy" id="7054"/>
    <lineage>
        <taxon>Eukaryota</taxon>
        <taxon>Metazoa</taxon>
        <taxon>Ecdysozoa</taxon>
        <taxon>Arthropoda</taxon>
        <taxon>Hexapoda</taxon>
        <taxon>Insecta</taxon>
        <taxon>Pterygota</taxon>
        <taxon>Neoptera</taxon>
        <taxon>Endopterygota</taxon>
        <taxon>Coleoptera</taxon>
        <taxon>Polyphaga</taxon>
        <taxon>Elateriformia</taxon>
        <taxon>Elateroidea</taxon>
        <taxon>Lampyridae</taxon>
        <taxon>Lampyrinae</taxon>
        <taxon>Photinus</taxon>
    </lineage>
</organism>
<dbReference type="EMBL" id="VVIM01000011">
    <property type="protein sequence ID" value="KAB0790951.1"/>
    <property type="molecule type" value="Genomic_DNA"/>
</dbReference>
<keyword evidence="6 7" id="KW-0687">Ribonucleoprotein</keyword>
<reference evidence="9 10" key="2">
    <citation type="journal article" date="2018" name="Elife">
        <title>Firefly genomes illuminate parallel origins of bioluminescence in beetles.</title>
        <authorList>
            <person name="Fallon T.R."/>
            <person name="Lower S.E."/>
            <person name="Chang C.H."/>
            <person name="Bessho-Uehara M."/>
            <person name="Martin G.J."/>
            <person name="Bewick A.J."/>
            <person name="Behringer M."/>
            <person name="Debat H.J."/>
            <person name="Wong I."/>
            <person name="Day J.C."/>
            <person name="Suvorov A."/>
            <person name="Silva C.J."/>
            <person name="Stanger-Hall K.F."/>
            <person name="Hall D.W."/>
            <person name="Schmitz R.J."/>
            <person name="Nelson D.R."/>
            <person name="Lewis S.M."/>
            <person name="Shigenobu S."/>
            <person name="Bybee S.M."/>
            <person name="Larracuente A.M."/>
            <person name="Oba Y."/>
            <person name="Weng J.K."/>
        </authorList>
    </citation>
    <scope>NUCLEOTIDE SEQUENCE [LARGE SCALE GENOMIC DNA]</scope>
    <source>
        <strain evidence="9">1611_PpyrPB1</strain>
        <tissue evidence="9">Whole body</tissue>
    </source>
</reference>
<dbReference type="InterPro" id="IPR035977">
    <property type="entry name" value="Ribosomal_bL36_sp"/>
</dbReference>
<dbReference type="InParanoid" id="A0A1Y1MQE1"/>
<keyword evidence="5" id="KW-0496">Mitochondrion</keyword>
<gene>
    <name evidence="9" type="ORF">PPYR_02751</name>
</gene>
<evidence type="ECO:0000256" key="4">
    <source>
        <dbReference type="ARBA" id="ARBA00022980"/>
    </source>
</evidence>
<keyword evidence="4 7" id="KW-0689">Ribosomal protein</keyword>
<comment type="similarity">
    <text evidence="2 7">Belongs to the bacterial ribosomal protein bL36 family.</text>
</comment>
<dbReference type="PANTHER" id="PTHR46909:SF1">
    <property type="entry name" value="LARGE RIBOSOMAL SUBUNIT PROTEIN BL36M"/>
    <property type="match status" value="1"/>
</dbReference>
<name>A0A1Y1MQE1_PHOPY</name>
<dbReference type="PANTHER" id="PTHR46909">
    <property type="entry name" value="39S RIBOSOMAL PROTEIN L36, MITOCHONDRIAL"/>
    <property type="match status" value="1"/>
</dbReference>
<evidence type="ECO:0000256" key="7">
    <source>
        <dbReference type="RuleBase" id="RU000570"/>
    </source>
</evidence>
<evidence type="ECO:0000256" key="2">
    <source>
        <dbReference type="ARBA" id="ARBA00007645"/>
    </source>
</evidence>